<evidence type="ECO:0000256" key="1">
    <source>
        <dbReference type="ARBA" id="ARBA00004496"/>
    </source>
</evidence>
<dbReference type="OrthoDB" id="19209at2759"/>
<dbReference type="GO" id="GO:0006614">
    <property type="term" value="P:SRP-dependent cotranslational protein targeting to membrane"/>
    <property type="evidence" value="ECO:0007669"/>
    <property type="project" value="UniProtKB-UniRule"/>
</dbReference>
<keyword evidence="4 7" id="KW-0694">RNA-binding</keyword>
<feature type="region of interest" description="Disordered" evidence="8">
    <location>
        <begin position="112"/>
        <end position="134"/>
    </location>
</feature>
<evidence type="ECO:0000313" key="10">
    <source>
        <dbReference type="Proteomes" id="UP000510647"/>
    </source>
</evidence>
<accession>A0A7H9HNY3</accession>
<evidence type="ECO:0000256" key="4">
    <source>
        <dbReference type="ARBA" id="ARBA00022884"/>
    </source>
</evidence>
<sequence>MVNEGCLNNEDFLARVPEFFNNEEELVVRLTTKRLVVRDPVDGNDEFDSANKPQFDVSRKAQSLKIDGSSSEVYPVLIRMRYGKRKCSTTVRADALDKFWQEYSSVVKSSMKGLVKKRKKKTKGSSVKGKRPKV</sequence>
<name>A0A7H9HNY3_9SACH</name>
<dbReference type="EMBL" id="CP059267">
    <property type="protein sequence ID" value="QLQ78042.1"/>
    <property type="molecule type" value="Genomic_DNA"/>
</dbReference>
<evidence type="ECO:0000256" key="3">
    <source>
        <dbReference type="ARBA" id="ARBA00022490"/>
    </source>
</evidence>
<evidence type="ECO:0000256" key="6">
    <source>
        <dbReference type="ARBA" id="ARBA00023274"/>
    </source>
</evidence>
<evidence type="ECO:0000256" key="5">
    <source>
        <dbReference type="ARBA" id="ARBA00023135"/>
    </source>
</evidence>
<dbReference type="Proteomes" id="UP000510647">
    <property type="component" value="Chromosome 1"/>
</dbReference>
<dbReference type="AlphaFoldDB" id="A0A7H9HNY3"/>
<dbReference type="GO" id="GO:0005786">
    <property type="term" value="C:signal recognition particle, endoplasmic reticulum targeting"/>
    <property type="evidence" value="ECO:0007669"/>
    <property type="project" value="UniProtKB-UniRule"/>
</dbReference>
<evidence type="ECO:0000256" key="7">
    <source>
        <dbReference type="RuleBase" id="RU368100"/>
    </source>
</evidence>
<comment type="subcellular location">
    <subcellularLocation>
        <location evidence="1 7">Cytoplasm</location>
    </subcellularLocation>
</comment>
<dbReference type="InterPro" id="IPR003210">
    <property type="entry name" value="Signal_recog_particle_SRP14"/>
</dbReference>
<proteinExistence type="inferred from homology"/>
<keyword evidence="10" id="KW-1185">Reference proteome</keyword>
<dbReference type="SUPFAM" id="SSF54762">
    <property type="entry name" value="Signal recognition particle alu RNA binding heterodimer, SRP9/14"/>
    <property type="match status" value="1"/>
</dbReference>
<dbReference type="Gene3D" id="3.30.720.10">
    <property type="entry name" value="Signal recognition particle alu RNA binding heterodimer, srp9/1"/>
    <property type="match status" value="1"/>
</dbReference>
<dbReference type="InterPro" id="IPR009018">
    <property type="entry name" value="Signal_recog_particle_SRP9/14"/>
</dbReference>
<comment type="function">
    <text evidence="7">Component of the signal recognition particle (SRP) complex, a ribonucleoprotein complex that mediates the cotranslational targeting of secretory and membrane proteins to the endoplasmic reticulum (ER).</text>
</comment>
<comment type="subunit">
    <text evidence="7">Component of a fungal signal recognition particle (SRP) complex that consists of a 7SL RNA molecule (scR1) and at least six protein subunits: SRP72, SRP68, SRP54, SEC65, SRP21 and SRP14.</text>
</comment>
<evidence type="ECO:0000313" key="9">
    <source>
        <dbReference type="EMBL" id="QLQ78042.1"/>
    </source>
</evidence>
<evidence type="ECO:0000256" key="8">
    <source>
        <dbReference type="SAM" id="MobiDB-lite"/>
    </source>
</evidence>
<dbReference type="GO" id="GO:0008312">
    <property type="term" value="F:7S RNA binding"/>
    <property type="evidence" value="ECO:0007669"/>
    <property type="project" value="UniProtKB-UniRule"/>
</dbReference>
<gene>
    <name evidence="9" type="ORF">HG537_0A02890</name>
</gene>
<protein>
    <recommendedName>
        <fullName evidence="7">Signal recognition particle subunit SRP14</fullName>
    </recommendedName>
    <alternativeName>
        <fullName evidence="7">Signal recognition particle 14 kDa protein</fullName>
    </alternativeName>
</protein>
<keyword evidence="5 7" id="KW-0733">Signal recognition particle</keyword>
<dbReference type="GO" id="GO:0030942">
    <property type="term" value="F:endoplasmic reticulum signal peptide binding"/>
    <property type="evidence" value="ECO:0007669"/>
    <property type="project" value="UniProtKB-UniRule"/>
</dbReference>
<feature type="compositionally biased region" description="Basic residues" evidence="8">
    <location>
        <begin position="114"/>
        <end position="134"/>
    </location>
</feature>
<dbReference type="Pfam" id="PF02290">
    <property type="entry name" value="SRP14"/>
    <property type="match status" value="1"/>
</dbReference>
<dbReference type="PANTHER" id="PTHR12013">
    <property type="entry name" value="SIGNAL RECOGNITION PARTICLE 14 KD PROTEIN"/>
    <property type="match status" value="1"/>
</dbReference>
<organism evidence="9 10">
    <name type="scientific">Torulaspora globosa</name>
    <dbReference type="NCBI Taxonomy" id="48254"/>
    <lineage>
        <taxon>Eukaryota</taxon>
        <taxon>Fungi</taxon>
        <taxon>Dikarya</taxon>
        <taxon>Ascomycota</taxon>
        <taxon>Saccharomycotina</taxon>
        <taxon>Saccharomycetes</taxon>
        <taxon>Saccharomycetales</taxon>
        <taxon>Saccharomycetaceae</taxon>
        <taxon>Torulaspora</taxon>
    </lineage>
</organism>
<reference evidence="9 10" key="1">
    <citation type="submission" date="2020-06" db="EMBL/GenBank/DDBJ databases">
        <title>The yeast mating-type switching endonuclease HO is a domesticated member of an unorthodox homing genetic element family.</title>
        <authorList>
            <person name="Coughlan A.Y."/>
            <person name="Lombardi L."/>
            <person name="Braun-Galleani S."/>
            <person name="Martos A.R."/>
            <person name="Galeote V."/>
            <person name="Bigey F."/>
            <person name="Dequin S."/>
            <person name="Byrne K.P."/>
            <person name="Wolfe K.H."/>
        </authorList>
    </citation>
    <scope>NUCLEOTIDE SEQUENCE [LARGE SCALE GENOMIC DNA]</scope>
    <source>
        <strain evidence="9 10">CBS2947</strain>
    </source>
</reference>
<comment type="similarity">
    <text evidence="2 7">Belongs to the SRP14 family.</text>
</comment>
<keyword evidence="3 7" id="KW-0963">Cytoplasm</keyword>
<keyword evidence="6 7" id="KW-0687">Ribonucleoprotein</keyword>
<evidence type="ECO:0000256" key="2">
    <source>
        <dbReference type="ARBA" id="ARBA00010349"/>
    </source>
</evidence>